<dbReference type="AlphaFoldDB" id="A0A242MW06"/>
<reference evidence="1 2" key="1">
    <citation type="submission" date="2017-03" db="EMBL/GenBank/DDBJ databases">
        <title>Genome analysis of strain PAMC 26510.</title>
        <authorList>
            <person name="Oh H.-M."/>
            <person name="Yang J.-A."/>
        </authorList>
    </citation>
    <scope>NUCLEOTIDE SEQUENCE [LARGE SCALE GENOMIC DNA]</scope>
    <source>
        <strain evidence="1 2">PAMC 26510</strain>
    </source>
</reference>
<comment type="caution">
    <text evidence="1">The sequence shown here is derived from an EMBL/GenBank/DDBJ whole genome shotgun (WGS) entry which is preliminary data.</text>
</comment>
<accession>A0A242MW06</accession>
<proteinExistence type="predicted"/>
<sequence length="56" mass="5814">METVAGSTRAVADASQAYGRLSSGQTTRSAMLIHSCRIDISISNLLGSQAPFKGLS</sequence>
<dbReference type="EMBL" id="NBTY01000073">
    <property type="protein sequence ID" value="OTP75565.1"/>
    <property type="molecule type" value="Genomic_DNA"/>
</dbReference>
<dbReference type="Proteomes" id="UP000194546">
    <property type="component" value="Unassembled WGS sequence"/>
</dbReference>
<protein>
    <submittedName>
        <fullName evidence="1">Uncharacterized protein</fullName>
    </submittedName>
</protein>
<organism evidence="1 2">
    <name type="scientific">Caballeronia sordidicola</name>
    <name type="common">Burkholderia sordidicola</name>
    <dbReference type="NCBI Taxonomy" id="196367"/>
    <lineage>
        <taxon>Bacteria</taxon>
        <taxon>Pseudomonadati</taxon>
        <taxon>Pseudomonadota</taxon>
        <taxon>Betaproteobacteria</taxon>
        <taxon>Burkholderiales</taxon>
        <taxon>Burkholderiaceae</taxon>
        <taxon>Caballeronia</taxon>
    </lineage>
</organism>
<name>A0A242MW06_CABSO</name>
<gene>
    <name evidence="1" type="ORF">PAMC26510_14075</name>
</gene>
<evidence type="ECO:0000313" key="2">
    <source>
        <dbReference type="Proteomes" id="UP000194546"/>
    </source>
</evidence>
<evidence type="ECO:0000313" key="1">
    <source>
        <dbReference type="EMBL" id="OTP75565.1"/>
    </source>
</evidence>